<dbReference type="PANTHER" id="PTHR10882">
    <property type="entry name" value="DIPHTHINE SYNTHASE"/>
    <property type="match status" value="1"/>
</dbReference>
<evidence type="ECO:0000256" key="5">
    <source>
        <dbReference type="ARBA" id="ARBA00022603"/>
    </source>
</evidence>
<dbReference type="Proteomes" id="UP000786811">
    <property type="component" value="Unassembled WGS sequence"/>
</dbReference>
<feature type="domain" description="Tetrapyrrole methylase" evidence="10">
    <location>
        <begin position="1"/>
        <end position="242"/>
    </location>
</feature>
<comment type="catalytic activity">
    <reaction evidence="8">
        <text>2-[(3S)-amino-3-carboxypropyl]-L-histidyl-[translation elongation factor 2] + 4 S-adenosyl-L-methionine = diphthine methyl ester-[translation elongation factor 2] + 4 S-adenosyl-L-homocysteine + 3 H(+)</text>
        <dbReference type="Rhea" id="RHEA:42652"/>
        <dbReference type="Rhea" id="RHEA-COMP:9749"/>
        <dbReference type="Rhea" id="RHEA-COMP:10173"/>
        <dbReference type="ChEBI" id="CHEBI:15378"/>
        <dbReference type="ChEBI" id="CHEBI:57856"/>
        <dbReference type="ChEBI" id="CHEBI:59789"/>
        <dbReference type="ChEBI" id="CHEBI:73995"/>
        <dbReference type="ChEBI" id="CHEBI:79005"/>
        <dbReference type="EC" id="2.1.1.314"/>
    </reaction>
</comment>
<evidence type="ECO:0000313" key="12">
    <source>
        <dbReference type="Proteomes" id="UP000786811"/>
    </source>
</evidence>
<evidence type="ECO:0000259" key="10">
    <source>
        <dbReference type="Pfam" id="PF00590"/>
    </source>
</evidence>
<dbReference type="UniPathway" id="UPA00559"/>
<comment type="pathway">
    <text evidence="2">Protein modification; peptidyl-diphthamide biosynthesis.</text>
</comment>
<dbReference type="Gene3D" id="3.30.950.10">
    <property type="entry name" value="Methyltransferase, Cobalt-precorrin-4 Transmethylase, Domain 2"/>
    <property type="match status" value="1"/>
</dbReference>
<dbReference type="InterPro" id="IPR004551">
    <property type="entry name" value="Dphthn_synthase"/>
</dbReference>
<accession>A0A8J2MRK3</accession>
<evidence type="ECO:0000256" key="8">
    <source>
        <dbReference type="ARBA" id="ARBA00048752"/>
    </source>
</evidence>
<feature type="binding site" evidence="9">
    <location>
        <position position="252"/>
    </location>
    <ligand>
        <name>S-adenosyl-L-methionine</name>
        <dbReference type="ChEBI" id="CHEBI:59789"/>
    </ligand>
</feature>
<feature type="binding site" evidence="9">
    <location>
        <begin position="114"/>
        <end position="115"/>
    </location>
    <ligand>
        <name>S-adenosyl-L-methionine</name>
        <dbReference type="ChEBI" id="CHEBI:59789"/>
    </ligand>
</feature>
<dbReference type="CDD" id="cd11647">
    <property type="entry name" value="DHP5_DphB"/>
    <property type="match status" value="1"/>
</dbReference>
<dbReference type="GO" id="GO:0017183">
    <property type="term" value="P:protein histidyl modification to diphthamide"/>
    <property type="evidence" value="ECO:0007669"/>
    <property type="project" value="UniProtKB-UniPathway"/>
</dbReference>
<evidence type="ECO:0000256" key="7">
    <source>
        <dbReference type="ARBA" id="ARBA00022691"/>
    </source>
</evidence>
<dbReference type="NCBIfam" id="TIGR00522">
    <property type="entry name" value="dph5"/>
    <property type="match status" value="1"/>
</dbReference>
<keyword evidence="5" id="KW-0489">Methyltransferase</keyword>
<dbReference type="PIRSF" id="PIRSF036432">
    <property type="entry name" value="Diphthine_synth"/>
    <property type="match status" value="1"/>
</dbReference>
<protein>
    <recommendedName>
        <fullName evidence="4">diphthine methyl ester synthase</fullName>
        <ecNumber evidence="4">2.1.1.314</ecNumber>
    </recommendedName>
</protein>
<feature type="binding site" evidence="9">
    <location>
        <position position="227"/>
    </location>
    <ligand>
        <name>S-adenosyl-L-methionine</name>
        <dbReference type="ChEBI" id="CHEBI:59789"/>
    </ligand>
</feature>
<keyword evidence="12" id="KW-1185">Reference proteome</keyword>
<evidence type="ECO:0000256" key="4">
    <source>
        <dbReference type="ARBA" id="ARBA00011927"/>
    </source>
</evidence>
<dbReference type="Gene3D" id="3.40.1010.10">
    <property type="entry name" value="Cobalt-precorrin-4 Transmethylase, Domain 1"/>
    <property type="match status" value="1"/>
</dbReference>
<dbReference type="OrthoDB" id="2516at2759"/>
<dbReference type="GO" id="GO:0141133">
    <property type="term" value="F:diphthine methyl ester synthase activity"/>
    <property type="evidence" value="ECO:0007669"/>
    <property type="project" value="UniProtKB-EC"/>
</dbReference>
<keyword evidence="7 9" id="KW-0949">S-adenosyl-L-methionine</keyword>
<evidence type="ECO:0000256" key="6">
    <source>
        <dbReference type="ARBA" id="ARBA00022679"/>
    </source>
</evidence>
<dbReference type="InterPro" id="IPR014776">
    <property type="entry name" value="4pyrrole_Mease_sub2"/>
</dbReference>
<dbReference type="GO" id="GO:0032259">
    <property type="term" value="P:methylation"/>
    <property type="evidence" value="ECO:0007669"/>
    <property type="project" value="UniProtKB-KW"/>
</dbReference>
<organism evidence="11 12">
    <name type="scientific">Cotesia congregata</name>
    <name type="common">Parasitoid wasp</name>
    <name type="synonym">Apanteles congregatus</name>
    <dbReference type="NCBI Taxonomy" id="51543"/>
    <lineage>
        <taxon>Eukaryota</taxon>
        <taxon>Metazoa</taxon>
        <taxon>Ecdysozoa</taxon>
        <taxon>Arthropoda</taxon>
        <taxon>Hexapoda</taxon>
        <taxon>Insecta</taxon>
        <taxon>Pterygota</taxon>
        <taxon>Neoptera</taxon>
        <taxon>Endopterygota</taxon>
        <taxon>Hymenoptera</taxon>
        <taxon>Apocrita</taxon>
        <taxon>Ichneumonoidea</taxon>
        <taxon>Braconidae</taxon>
        <taxon>Microgastrinae</taxon>
        <taxon>Cotesia</taxon>
    </lineage>
</organism>
<reference evidence="11" key="1">
    <citation type="submission" date="2021-04" db="EMBL/GenBank/DDBJ databases">
        <authorList>
            <person name="Chebbi M.A.C M."/>
        </authorList>
    </citation>
    <scope>NUCLEOTIDE SEQUENCE</scope>
</reference>
<evidence type="ECO:0000313" key="11">
    <source>
        <dbReference type="EMBL" id="CAG5106238.1"/>
    </source>
</evidence>
<evidence type="ECO:0000256" key="3">
    <source>
        <dbReference type="ARBA" id="ARBA00006729"/>
    </source>
</evidence>
<dbReference type="InterPro" id="IPR035996">
    <property type="entry name" value="4pyrrol_Methylase_sf"/>
</dbReference>
<proteinExistence type="inferred from homology"/>
<sequence>MLYLIGLGLGDLIDITPRADHAIRKCDDIYLEAYTSVSCVGQAALEKHFGRSIKIADRELVEGDDTMSEIISNAATKDVAFLVIGDALGATTHIDLFLRARKKNVQVKLIHNTSIITAVLCCGLQSYSWGPIVSIPYWTDSWQPDSFYDKLVDNLQRNLHTLCLLDIKVKEPTLESLTKKKREYMPSRFMSVAEAAKQLISIIGKRQNSNQELVLTEDSLAVGLARVGSDDQQIIVCTLKEMSSVDLGPPLHSLVILAKQPHPLEIDCLELFALNKNEFRKLIEQQTS</sequence>
<evidence type="ECO:0000256" key="9">
    <source>
        <dbReference type="PIRSR" id="PIRSR036432-1"/>
    </source>
</evidence>
<dbReference type="AlphaFoldDB" id="A0A8J2MRK3"/>
<dbReference type="InterPro" id="IPR000878">
    <property type="entry name" value="4pyrrol_Mease"/>
</dbReference>
<feature type="binding site" evidence="9">
    <location>
        <position position="165"/>
    </location>
    <ligand>
        <name>S-adenosyl-L-methionine</name>
        <dbReference type="ChEBI" id="CHEBI:59789"/>
    </ligand>
</feature>
<evidence type="ECO:0000256" key="1">
    <source>
        <dbReference type="ARBA" id="ARBA00004006"/>
    </source>
</evidence>
<gene>
    <name evidence="11" type="ORF">HICCMSTLAB_LOCUS12160</name>
</gene>
<dbReference type="SUPFAM" id="SSF53790">
    <property type="entry name" value="Tetrapyrrole methylase"/>
    <property type="match status" value="1"/>
</dbReference>
<comment type="function">
    <text evidence="1">S-adenosyl-L-methionine-dependent methyltransferase that catalyzes four methylations of the modified target histidine residue in translation elongation factor 2 (EF-2), to form an intermediate called diphthine methyl ester. The four successive methylation reactions represent the second step of diphthamide biosynthesis.</text>
</comment>
<dbReference type="FunFam" id="3.30.950.10:FF:000004">
    <property type="entry name" value="Diphthine synthase putative"/>
    <property type="match status" value="1"/>
</dbReference>
<evidence type="ECO:0000256" key="2">
    <source>
        <dbReference type="ARBA" id="ARBA00005156"/>
    </source>
</evidence>
<dbReference type="Pfam" id="PF00590">
    <property type="entry name" value="TP_methylase"/>
    <property type="match status" value="1"/>
</dbReference>
<dbReference type="EC" id="2.1.1.314" evidence="4"/>
<feature type="binding site" evidence="9">
    <location>
        <position position="86"/>
    </location>
    <ligand>
        <name>S-adenosyl-L-methionine</name>
        <dbReference type="ChEBI" id="CHEBI:59789"/>
    </ligand>
</feature>
<feature type="binding site" evidence="9">
    <location>
        <position position="89"/>
    </location>
    <ligand>
        <name>S-adenosyl-L-methionine</name>
        <dbReference type="ChEBI" id="CHEBI:59789"/>
    </ligand>
</feature>
<dbReference type="EMBL" id="CAJNRD030001124">
    <property type="protein sequence ID" value="CAG5106238.1"/>
    <property type="molecule type" value="Genomic_DNA"/>
</dbReference>
<keyword evidence="6" id="KW-0808">Transferase</keyword>
<feature type="binding site" evidence="9">
    <location>
        <position position="9"/>
    </location>
    <ligand>
        <name>S-adenosyl-L-methionine</name>
        <dbReference type="ChEBI" id="CHEBI:59789"/>
    </ligand>
</feature>
<name>A0A8J2MRK3_COTCN</name>
<comment type="similarity">
    <text evidence="3">Belongs to the diphthine synthase family.</text>
</comment>
<comment type="caution">
    <text evidence="11">The sequence shown here is derived from an EMBL/GenBank/DDBJ whole genome shotgun (WGS) entry which is preliminary data.</text>
</comment>
<dbReference type="PANTHER" id="PTHR10882:SF0">
    <property type="entry name" value="DIPHTHINE METHYL ESTER SYNTHASE"/>
    <property type="match status" value="1"/>
</dbReference>
<dbReference type="InterPro" id="IPR014777">
    <property type="entry name" value="4pyrrole_Mease_sub1"/>
</dbReference>